<name>A0A4C1V378_EUMVA</name>
<evidence type="ECO:0000256" key="1">
    <source>
        <dbReference type="SAM" id="MobiDB-lite"/>
    </source>
</evidence>
<sequence>MRRAARRKRESPAAEPLAEFSTPETAHLGHFFLYLEIHCYNSTITRHPTVAVLDVRPPARAQPGFGSRAPSRSDSRSGDVF</sequence>
<evidence type="ECO:0000313" key="2">
    <source>
        <dbReference type="EMBL" id="GBP32727.1"/>
    </source>
</evidence>
<dbReference type="EMBL" id="BGZK01000264">
    <property type="protein sequence ID" value="GBP32727.1"/>
    <property type="molecule type" value="Genomic_DNA"/>
</dbReference>
<keyword evidence="3" id="KW-1185">Reference proteome</keyword>
<dbReference type="Proteomes" id="UP000299102">
    <property type="component" value="Unassembled WGS sequence"/>
</dbReference>
<feature type="compositionally biased region" description="Basic and acidic residues" evidence="1">
    <location>
        <begin position="71"/>
        <end position="81"/>
    </location>
</feature>
<proteinExistence type="predicted"/>
<comment type="caution">
    <text evidence="2">The sequence shown here is derived from an EMBL/GenBank/DDBJ whole genome shotgun (WGS) entry which is preliminary data.</text>
</comment>
<protein>
    <submittedName>
        <fullName evidence="2">Uncharacterized protein</fullName>
    </submittedName>
</protein>
<evidence type="ECO:0000313" key="3">
    <source>
        <dbReference type="Proteomes" id="UP000299102"/>
    </source>
</evidence>
<feature type="region of interest" description="Disordered" evidence="1">
    <location>
        <begin position="58"/>
        <end position="81"/>
    </location>
</feature>
<gene>
    <name evidence="2" type="ORF">EVAR_18879_1</name>
</gene>
<reference evidence="2 3" key="1">
    <citation type="journal article" date="2019" name="Commun. Biol.">
        <title>The bagworm genome reveals a unique fibroin gene that provides high tensile strength.</title>
        <authorList>
            <person name="Kono N."/>
            <person name="Nakamura H."/>
            <person name="Ohtoshi R."/>
            <person name="Tomita M."/>
            <person name="Numata K."/>
            <person name="Arakawa K."/>
        </authorList>
    </citation>
    <scope>NUCLEOTIDE SEQUENCE [LARGE SCALE GENOMIC DNA]</scope>
</reference>
<organism evidence="2 3">
    <name type="scientific">Eumeta variegata</name>
    <name type="common">Bagworm moth</name>
    <name type="synonym">Eumeta japonica</name>
    <dbReference type="NCBI Taxonomy" id="151549"/>
    <lineage>
        <taxon>Eukaryota</taxon>
        <taxon>Metazoa</taxon>
        <taxon>Ecdysozoa</taxon>
        <taxon>Arthropoda</taxon>
        <taxon>Hexapoda</taxon>
        <taxon>Insecta</taxon>
        <taxon>Pterygota</taxon>
        <taxon>Neoptera</taxon>
        <taxon>Endopterygota</taxon>
        <taxon>Lepidoptera</taxon>
        <taxon>Glossata</taxon>
        <taxon>Ditrysia</taxon>
        <taxon>Tineoidea</taxon>
        <taxon>Psychidae</taxon>
        <taxon>Oiketicinae</taxon>
        <taxon>Eumeta</taxon>
    </lineage>
</organism>
<accession>A0A4C1V378</accession>
<dbReference type="AlphaFoldDB" id="A0A4C1V378"/>